<dbReference type="PANTHER" id="PTHR15910">
    <property type="entry name" value="ARCHAEMETZINCIN"/>
    <property type="match status" value="1"/>
</dbReference>
<proteinExistence type="predicted"/>
<name>A0A0B7A3L1_9EUPU</name>
<evidence type="ECO:0000256" key="3">
    <source>
        <dbReference type="ARBA" id="ARBA00022723"/>
    </source>
</evidence>
<evidence type="ECO:0000313" key="8">
    <source>
        <dbReference type="EMBL" id="CEK74651.1"/>
    </source>
</evidence>
<organism evidence="8">
    <name type="scientific">Arion vulgaris</name>
    <dbReference type="NCBI Taxonomy" id="1028688"/>
    <lineage>
        <taxon>Eukaryota</taxon>
        <taxon>Metazoa</taxon>
        <taxon>Spiralia</taxon>
        <taxon>Lophotrochozoa</taxon>
        <taxon>Mollusca</taxon>
        <taxon>Gastropoda</taxon>
        <taxon>Heterobranchia</taxon>
        <taxon>Euthyneura</taxon>
        <taxon>Panpulmonata</taxon>
        <taxon>Eupulmonata</taxon>
        <taxon>Stylommatophora</taxon>
        <taxon>Helicina</taxon>
        <taxon>Arionoidea</taxon>
        <taxon>Arionidae</taxon>
        <taxon>Arion</taxon>
    </lineage>
</organism>
<keyword evidence="3" id="KW-0479">Metal-binding</keyword>
<accession>A0A0B7A3L1</accession>
<evidence type="ECO:0000256" key="6">
    <source>
        <dbReference type="ARBA" id="ARBA00023049"/>
    </source>
</evidence>
<evidence type="ECO:0000313" key="7">
    <source>
        <dbReference type="EMBL" id="CEK74649.1"/>
    </source>
</evidence>
<evidence type="ECO:0008006" key="9">
    <source>
        <dbReference type="Google" id="ProtNLM"/>
    </source>
</evidence>
<dbReference type="InterPro" id="IPR024079">
    <property type="entry name" value="MetalloPept_cat_dom_sf"/>
</dbReference>
<reference evidence="8" key="1">
    <citation type="submission" date="2014-12" db="EMBL/GenBank/DDBJ databases">
        <title>Insight into the proteome of Arion vulgaris.</title>
        <authorList>
            <person name="Aradska J."/>
            <person name="Bulat T."/>
            <person name="Smidak R."/>
            <person name="Sarate P."/>
            <person name="Gangsoo J."/>
            <person name="Sialana F."/>
            <person name="Bilban M."/>
            <person name="Lubec G."/>
        </authorList>
    </citation>
    <scope>NUCLEOTIDE SEQUENCE</scope>
    <source>
        <tissue evidence="8">Skin</tissue>
    </source>
</reference>
<sequence>MPKLESSKKTKLKHRIRQIPFARGYHPPSYKQQLAAIGFKHNEMPLEYSDIESEDKFFTPIPQPKSVDDWLAQYVEDGQSFREYLKENPWFSKRKSKFIRQTFISNGGTLCEKFPEGKIYIAKIGEFSDQDIQFDDLIDYVRRFLCVPVQILDGLEIEKRNNDLIFVEKPAFSPSSRPGARVKKSCIETRYSAKTKHIQIGVDSILTKMRNIIPKDALCLVGLTPYDLYGDESDLFVAGMAAGNRRVAVFSLMRYNPALTFSKEHWFDIKENQIVSLVDKQRLILQRSCKLVVHEICHLLGLPHCVYFRCCMNGSGHLQEDFDQPMMLCPVDLHKLQALIGFHVSERYQRLLEFYKIHHFTEEAAWTERRLKFLQSKESGNGSTK</sequence>
<protein>
    <recommendedName>
        <fullName evidence="9">Archaemetzincin-2</fullName>
    </recommendedName>
</protein>
<keyword evidence="5" id="KW-0862">Zinc</keyword>
<gene>
    <name evidence="8" type="primary">ORF92005</name>
    <name evidence="7" type="synonym">ORF91996</name>
</gene>
<dbReference type="InterPro" id="IPR012962">
    <property type="entry name" value="Pept_M54_archaemetzincn"/>
</dbReference>
<dbReference type="Pfam" id="PF07998">
    <property type="entry name" value="Peptidase_M54"/>
    <property type="match status" value="1"/>
</dbReference>
<comment type="cofactor">
    <cofactor evidence="1">
        <name>Zn(2+)</name>
        <dbReference type="ChEBI" id="CHEBI:29105"/>
    </cofactor>
</comment>
<keyword evidence="6" id="KW-0482">Metalloprotease</keyword>
<dbReference type="GO" id="GO:0006508">
    <property type="term" value="P:proteolysis"/>
    <property type="evidence" value="ECO:0007669"/>
    <property type="project" value="UniProtKB-KW"/>
</dbReference>
<keyword evidence="2" id="KW-0645">Protease</keyword>
<dbReference type="EMBL" id="HACG01027784">
    <property type="protein sequence ID" value="CEK74649.1"/>
    <property type="molecule type" value="Transcribed_RNA"/>
</dbReference>
<dbReference type="PANTHER" id="PTHR15910:SF1">
    <property type="entry name" value="ARCHAEMETZINCIN-2"/>
    <property type="match status" value="1"/>
</dbReference>
<evidence type="ECO:0000256" key="2">
    <source>
        <dbReference type="ARBA" id="ARBA00022670"/>
    </source>
</evidence>
<dbReference type="AlphaFoldDB" id="A0A0B7A3L1"/>
<keyword evidence="4" id="KW-0378">Hydrolase</keyword>
<dbReference type="GO" id="GO:0008237">
    <property type="term" value="F:metallopeptidase activity"/>
    <property type="evidence" value="ECO:0007669"/>
    <property type="project" value="UniProtKB-KW"/>
</dbReference>
<dbReference type="EMBL" id="HACG01027786">
    <property type="protein sequence ID" value="CEK74651.1"/>
    <property type="molecule type" value="Transcribed_RNA"/>
</dbReference>
<dbReference type="Gene3D" id="3.40.390.10">
    <property type="entry name" value="Collagenase (Catalytic Domain)"/>
    <property type="match status" value="1"/>
</dbReference>
<dbReference type="GO" id="GO:0046872">
    <property type="term" value="F:metal ion binding"/>
    <property type="evidence" value="ECO:0007669"/>
    <property type="project" value="UniProtKB-KW"/>
</dbReference>
<dbReference type="CDD" id="cd11375">
    <property type="entry name" value="Peptidase_M54"/>
    <property type="match status" value="1"/>
</dbReference>
<evidence type="ECO:0000256" key="5">
    <source>
        <dbReference type="ARBA" id="ARBA00022833"/>
    </source>
</evidence>
<evidence type="ECO:0000256" key="4">
    <source>
        <dbReference type="ARBA" id="ARBA00022801"/>
    </source>
</evidence>
<dbReference type="SUPFAM" id="SSF55486">
    <property type="entry name" value="Metalloproteases ('zincins'), catalytic domain"/>
    <property type="match status" value="1"/>
</dbReference>
<evidence type="ECO:0000256" key="1">
    <source>
        <dbReference type="ARBA" id="ARBA00001947"/>
    </source>
</evidence>